<sequence>MTILKVEVTSTYPVSNKISRIFLISQHKI</sequence>
<dbReference type="Proteomes" id="UP000077755">
    <property type="component" value="Chromosome 1"/>
</dbReference>
<evidence type="ECO:0000313" key="1">
    <source>
        <dbReference type="EMBL" id="WOG82359.1"/>
    </source>
</evidence>
<gene>
    <name evidence="1" type="ORF">DCAR_0101523</name>
</gene>
<proteinExistence type="predicted"/>
<name>A0AAF0W4T6_DAUCS</name>
<evidence type="ECO:0000313" key="2">
    <source>
        <dbReference type="Proteomes" id="UP000077755"/>
    </source>
</evidence>
<reference evidence="1" key="1">
    <citation type="journal article" date="2016" name="Nat. Genet.">
        <title>A high-quality carrot genome assembly provides new insights into carotenoid accumulation and asterid genome evolution.</title>
        <authorList>
            <person name="Iorizzo M."/>
            <person name="Ellison S."/>
            <person name="Senalik D."/>
            <person name="Zeng P."/>
            <person name="Satapoomin P."/>
            <person name="Huang J."/>
            <person name="Bowman M."/>
            <person name="Iovene M."/>
            <person name="Sanseverino W."/>
            <person name="Cavagnaro P."/>
            <person name="Yildiz M."/>
            <person name="Macko-Podgorni A."/>
            <person name="Moranska E."/>
            <person name="Grzebelus E."/>
            <person name="Grzebelus D."/>
            <person name="Ashrafi H."/>
            <person name="Zheng Z."/>
            <person name="Cheng S."/>
            <person name="Spooner D."/>
            <person name="Van Deynze A."/>
            <person name="Simon P."/>
        </authorList>
    </citation>
    <scope>NUCLEOTIDE SEQUENCE</scope>
    <source>
        <tissue evidence="1">Leaf</tissue>
    </source>
</reference>
<organism evidence="1 2">
    <name type="scientific">Daucus carota subsp. sativus</name>
    <name type="common">Carrot</name>
    <dbReference type="NCBI Taxonomy" id="79200"/>
    <lineage>
        <taxon>Eukaryota</taxon>
        <taxon>Viridiplantae</taxon>
        <taxon>Streptophyta</taxon>
        <taxon>Embryophyta</taxon>
        <taxon>Tracheophyta</taxon>
        <taxon>Spermatophyta</taxon>
        <taxon>Magnoliopsida</taxon>
        <taxon>eudicotyledons</taxon>
        <taxon>Gunneridae</taxon>
        <taxon>Pentapetalae</taxon>
        <taxon>asterids</taxon>
        <taxon>campanulids</taxon>
        <taxon>Apiales</taxon>
        <taxon>Apiaceae</taxon>
        <taxon>Apioideae</taxon>
        <taxon>Scandiceae</taxon>
        <taxon>Daucinae</taxon>
        <taxon>Daucus</taxon>
        <taxon>Daucus sect. Daucus</taxon>
    </lineage>
</organism>
<dbReference type="AlphaFoldDB" id="A0AAF0W4T6"/>
<dbReference type="EMBL" id="CP093343">
    <property type="protein sequence ID" value="WOG82359.1"/>
    <property type="molecule type" value="Genomic_DNA"/>
</dbReference>
<protein>
    <submittedName>
        <fullName evidence="1">Uncharacterized protein</fullName>
    </submittedName>
</protein>
<accession>A0AAF0W4T6</accession>
<reference evidence="1" key="2">
    <citation type="submission" date="2022-03" db="EMBL/GenBank/DDBJ databases">
        <title>Draft title - Genomic analysis of global carrot germplasm unveils the trajectory of domestication and the origin of high carotenoid orange carrot.</title>
        <authorList>
            <person name="Iorizzo M."/>
            <person name="Ellison S."/>
            <person name="Senalik D."/>
            <person name="Macko-Podgorni A."/>
            <person name="Grzebelus D."/>
            <person name="Bostan H."/>
            <person name="Rolling W."/>
            <person name="Curaba J."/>
            <person name="Simon P."/>
        </authorList>
    </citation>
    <scope>NUCLEOTIDE SEQUENCE</scope>
    <source>
        <tissue evidence="1">Leaf</tissue>
    </source>
</reference>
<keyword evidence="2" id="KW-1185">Reference proteome</keyword>